<evidence type="ECO:0000313" key="1">
    <source>
        <dbReference type="EMBL" id="KAI5660851.1"/>
    </source>
</evidence>
<accession>A0ACC0AJF4</accession>
<protein>
    <submittedName>
        <fullName evidence="1">Uncharacterized protein</fullName>
    </submittedName>
</protein>
<organism evidence="1 2">
    <name type="scientific">Catharanthus roseus</name>
    <name type="common">Madagascar periwinkle</name>
    <name type="synonym">Vinca rosea</name>
    <dbReference type="NCBI Taxonomy" id="4058"/>
    <lineage>
        <taxon>Eukaryota</taxon>
        <taxon>Viridiplantae</taxon>
        <taxon>Streptophyta</taxon>
        <taxon>Embryophyta</taxon>
        <taxon>Tracheophyta</taxon>
        <taxon>Spermatophyta</taxon>
        <taxon>Magnoliopsida</taxon>
        <taxon>eudicotyledons</taxon>
        <taxon>Gunneridae</taxon>
        <taxon>Pentapetalae</taxon>
        <taxon>asterids</taxon>
        <taxon>lamiids</taxon>
        <taxon>Gentianales</taxon>
        <taxon>Apocynaceae</taxon>
        <taxon>Rauvolfioideae</taxon>
        <taxon>Vinceae</taxon>
        <taxon>Catharanthinae</taxon>
        <taxon>Catharanthus</taxon>
    </lineage>
</organism>
<reference evidence="2" key="1">
    <citation type="journal article" date="2023" name="Nat. Plants">
        <title>Single-cell RNA sequencing provides a high-resolution roadmap for understanding the multicellular compartmentation of specialized metabolism.</title>
        <authorList>
            <person name="Sun S."/>
            <person name="Shen X."/>
            <person name="Li Y."/>
            <person name="Li Y."/>
            <person name="Wang S."/>
            <person name="Li R."/>
            <person name="Zhang H."/>
            <person name="Shen G."/>
            <person name="Guo B."/>
            <person name="Wei J."/>
            <person name="Xu J."/>
            <person name="St-Pierre B."/>
            <person name="Chen S."/>
            <person name="Sun C."/>
        </authorList>
    </citation>
    <scope>NUCLEOTIDE SEQUENCE [LARGE SCALE GENOMIC DNA]</scope>
</reference>
<sequence length="776" mass="87012">MASEPETDDMSSLFEGMVLFTPQTPSSPPPPPDSDEAEQLNQSSSTAKEPNVDIVNHVYSRSVSSSSSVSVPLDENLFSDLTVVTASETPETFGDRPVSPSLTAVSQRQSSTRKKRRAGGLRIGYARDKDIPNSSANLDESNESPVAASQQNEKQDHDYDYHQSSEITVLHEDHDACRPNDQIGVSLATEDADAAASPCSNGNIQGEEVDEGECKVKTTFSSKSSSPINSRLEEIRKHTTEKLKQAQEAVTNVSAARKNSIRSRRKTAEKLSEAAAKHRELEQELEEACEKEDFEKAERVSESLSSAEKDREVLVAAYKEAEAYCDTLESQMKAALEYQIQAEEECASLFQSFAADASHNADMLLENAKELSSKETEKWLLSTEEVELQKMELDIESQLVDGARLTLNISIEHSFEDDQKEKDLLYQRRKILEEDLQKLLLLVKEKEAEISENNSKIERVEKRIFGATSSFQEAHSRLDTMYNDLQSALHQVESEYESLSKRKKETERLLCQEETSGEKVREISRISRDEANMLQEVATLRKNLLQFILQSMQDKLRLAKTEEKLSEDVRVLRQGISGARASLQELASLKLSIQQKVESLNQRLLFVDKRVPELEAEKKVAATARNFREAARIAAEAKTLSVEKEELEINKENAILELKKLEEQICNTIEELQETETQASEKEKEVAMARFQRLILIADAANAERSAALELGDLEEAEVLLAEAEASSAEARNIQLLYDFRDTDVANLPKHFLPMELVSKLGHKQLAELVDSLQIP</sequence>
<evidence type="ECO:0000313" key="2">
    <source>
        <dbReference type="Proteomes" id="UP001060085"/>
    </source>
</evidence>
<proteinExistence type="predicted"/>
<dbReference type="Proteomes" id="UP001060085">
    <property type="component" value="Linkage Group LG05"/>
</dbReference>
<name>A0ACC0AJF4_CATRO</name>
<dbReference type="EMBL" id="CM044705">
    <property type="protein sequence ID" value="KAI5660851.1"/>
    <property type="molecule type" value="Genomic_DNA"/>
</dbReference>
<gene>
    <name evidence="1" type="ORF">M9H77_20174</name>
</gene>
<keyword evidence="2" id="KW-1185">Reference proteome</keyword>
<comment type="caution">
    <text evidence="1">The sequence shown here is derived from an EMBL/GenBank/DDBJ whole genome shotgun (WGS) entry which is preliminary data.</text>
</comment>